<reference evidence="2 3" key="1">
    <citation type="submission" date="2022-07" db="EMBL/GenBank/DDBJ databases">
        <title>Genome-wide signatures of adaptation to extreme environments.</title>
        <authorList>
            <person name="Cho C.H."/>
            <person name="Yoon H.S."/>
        </authorList>
    </citation>
    <scope>NUCLEOTIDE SEQUENCE [LARGE SCALE GENOMIC DNA]</scope>
    <source>
        <strain evidence="2 3">DBV 063 E5</strain>
    </source>
</reference>
<evidence type="ECO:0000313" key="2">
    <source>
        <dbReference type="EMBL" id="KAK4534940.1"/>
    </source>
</evidence>
<organism evidence="2 3">
    <name type="scientific">Cyanidium caldarium</name>
    <name type="common">Red alga</name>
    <dbReference type="NCBI Taxonomy" id="2771"/>
    <lineage>
        <taxon>Eukaryota</taxon>
        <taxon>Rhodophyta</taxon>
        <taxon>Bangiophyceae</taxon>
        <taxon>Cyanidiales</taxon>
        <taxon>Cyanidiaceae</taxon>
        <taxon>Cyanidium</taxon>
    </lineage>
</organism>
<proteinExistence type="predicted"/>
<feature type="transmembrane region" description="Helical" evidence="1">
    <location>
        <begin position="51"/>
        <end position="69"/>
    </location>
</feature>
<keyword evidence="1" id="KW-1133">Transmembrane helix</keyword>
<evidence type="ECO:0000256" key="1">
    <source>
        <dbReference type="SAM" id="Phobius"/>
    </source>
</evidence>
<evidence type="ECO:0000313" key="3">
    <source>
        <dbReference type="Proteomes" id="UP001301350"/>
    </source>
</evidence>
<dbReference type="EMBL" id="JANCYW010000003">
    <property type="protein sequence ID" value="KAK4534940.1"/>
    <property type="molecule type" value="Genomic_DNA"/>
</dbReference>
<accession>A0AAV9IS74</accession>
<feature type="transmembrane region" description="Helical" evidence="1">
    <location>
        <begin position="81"/>
        <end position="103"/>
    </location>
</feature>
<keyword evidence="1" id="KW-0472">Membrane</keyword>
<comment type="caution">
    <text evidence="2">The sequence shown here is derived from an EMBL/GenBank/DDBJ whole genome shotgun (WGS) entry which is preliminary data.</text>
</comment>
<keyword evidence="3" id="KW-1185">Reference proteome</keyword>
<keyword evidence="1" id="KW-0812">Transmembrane</keyword>
<protein>
    <submittedName>
        <fullName evidence="2">Uncharacterized protein</fullName>
    </submittedName>
</protein>
<name>A0AAV9IS74_CYACA</name>
<gene>
    <name evidence="2" type="ORF">CDCA_CDCA03G0965</name>
</gene>
<sequence length="190" mass="21351">MSKLDANDHVLHGEFADHLVDLPSALAVLEQELGTYLTHSCGWRLVRAPRLARLALCTAAVVWTAIAHWGQPGTFPVRHEVTVACMKVYAALVASAAVVYGVAERGGRWRAWRPCGNGAERLELGARLRARCAPHFVLEGRARTGGQWRVLRKEDTLTQYFTRDGCLLRPQLHAEMRRWAPEWFTPDSDR</sequence>
<dbReference type="AlphaFoldDB" id="A0AAV9IS74"/>
<dbReference type="Proteomes" id="UP001301350">
    <property type="component" value="Unassembled WGS sequence"/>
</dbReference>